<proteinExistence type="predicted"/>
<comment type="caution">
    <text evidence="1">The sequence shown here is derived from an EMBL/GenBank/DDBJ whole genome shotgun (WGS) entry which is preliminary data.</text>
</comment>
<dbReference type="Pfam" id="PF14388">
    <property type="entry name" value="DUF4419"/>
    <property type="match status" value="1"/>
</dbReference>
<dbReference type="InterPro" id="IPR025533">
    <property type="entry name" value="DUF4419"/>
</dbReference>
<protein>
    <submittedName>
        <fullName evidence="1">Uncharacterized protein</fullName>
    </submittedName>
</protein>
<reference evidence="1" key="1">
    <citation type="submission" date="2021-09" db="EMBL/GenBank/DDBJ databases">
        <title>A high-quality genome of the endoparasitic fungus Hirsutella rhossiliensis with a comparison of Hirsutella genomes reveals transposable elements contributing to genome size variation.</title>
        <authorList>
            <person name="Lin R."/>
            <person name="Jiao Y."/>
            <person name="Sun X."/>
            <person name="Ling J."/>
            <person name="Xie B."/>
            <person name="Cheng X."/>
        </authorList>
    </citation>
    <scope>NUCLEOTIDE SEQUENCE</scope>
    <source>
        <strain evidence="1">HR02</strain>
    </source>
</reference>
<dbReference type="AlphaFoldDB" id="A0A9P8MSK6"/>
<dbReference type="Proteomes" id="UP000824596">
    <property type="component" value="Unassembled WGS sequence"/>
</dbReference>
<sequence>MEKNADKVRHVFVSHEAKQSIVVRLDRTAQKDIEAMITSFENVLKEKVKAPWLSDWIKPGFSTSSAEDELTATVLMMGLMQHYFEYAALAICGLPSVSLLGTKDDWISLRRKLDDLSKFGEEPAEYARVLTPILDGFVNTWDNKDSPDTKEFWSKIVSGAVEDHICTRVNVISGWITGFYFWNKQGNMIASREQREKRKAATVLGDVNYLTQMAENLPVSYAKVPVKLISEGMDAYLLAGNVGVSRTMAPDGRPVAEPMSGWYLYGPVDRDYKFEGKGSNQEELNAISGLVNQCMRDQGLGDLLTRVGRIQPIS</sequence>
<keyword evidence="2" id="KW-1185">Reference proteome</keyword>
<dbReference type="OrthoDB" id="9978173at2759"/>
<dbReference type="PANTHER" id="PTHR31252">
    <property type="entry name" value="DUF4419 DOMAIN-CONTAINING PROTEIN"/>
    <property type="match status" value="1"/>
</dbReference>
<dbReference type="RefSeq" id="XP_044717197.1">
    <property type="nucleotide sequence ID" value="XM_044867937.1"/>
</dbReference>
<evidence type="ECO:0000313" key="2">
    <source>
        <dbReference type="Proteomes" id="UP000824596"/>
    </source>
</evidence>
<evidence type="ECO:0000313" key="1">
    <source>
        <dbReference type="EMBL" id="KAH0959684.1"/>
    </source>
</evidence>
<organism evidence="1 2">
    <name type="scientific">Hirsutella rhossiliensis</name>
    <dbReference type="NCBI Taxonomy" id="111463"/>
    <lineage>
        <taxon>Eukaryota</taxon>
        <taxon>Fungi</taxon>
        <taxon>Dikarya</taxon>
        <taxon>Ascomycota</taxon>
        <taxon>Pezizomycotina</taxon>
        <taxon>Sordariomycetes</taxon>
        <taxon>Hypocreomycetidae</taxon>
        <taxon>Hypocreales</taxon>
        <taxon>Ophiocordycipitaceae</taxon>
        <taxon>Hirsutella</taxon>
    </lineage>
</organism>
<dbReference type="PANTHER" id="PTHR31252:SF11">
    <property type="entry name" value="DUF4419 DOMAIN-CONTAINING PROTEIN"/>
    <property type="match status" value="1"/>
</dbReference>
<dbReference type="EMBL" id="JAIZPD010000012">
    <property type="protein sequence ID" value="KAH0959684.1"/>
    <property type="molecule type" value="Genomic_DNA"/>
</dbReference>
<name>A0A9P8MSK6_9HYPO</name>
<gene>
    <name evidence="1" type="ORF">HRG_09466</name>
</gene>
<dbReference type="GeneID" id="68358595"/>
<accession>A0A9P8MSK6</accession>